<organism evidence="7 8">
    <name type="scientific">Thermoflavifilum aggregans</name>
    <dbReference type="NCBI Taxonomy" id="454188"/>
    <lineage>
        <taxon>Bacteria</taxon>
        <taxon>Pseudomonadati</taxon>
        <taxon>Bacteroidota</taxon>
        <taxon>Chitinophagia</taxon>
        <taxon>Chitinophagales</taxon>
        <taxon>Chitinophagaceae</taxon>
        <taxon>Thermoflavifilum</taxon>
    </lineage>
</organism>
<dbReference type="GO" id="GO:0016773">
    <property type="term" value="F:phosphotransferase activity, alcohol group as acceptor"/>
    <property type="evidence" value="ECO:0007669"/>
    <property type="project" value="InterPro"/>
</dbReference>
<protein>
    <submittedName>
        <fullName evidence="7">Gluconate kinase (FGGY family)</fullName>
    </submittedName>
</protein>
<dbReference type="GO" id="GO:0005975">
    <property type="term" value="P:carbohydrate metabolic process"/>
    <property type="evidence" value="ECO:0007669"/>
    <property type="project" value="InterPro"/>
</dbReference>
<evidence type="ECO:0000256" key="1">
    <source>
        <dbReference type="ARBA" id="ARBA00009156"/>
    </source>
</evidence>
<feature type="domain" description="Carbohydrate kinase FGGY C-terminal" evidence="6">
    <location>
        <begin position="256"/>
        <end position="435"/>
    </location>
</feature>
<dbReference type="PANTHER" id="PTHR43095:SF2">
    <property type="entry name" value="GLUCONOKINASE"/>
    <property type="match status" value="1"/>
</dbReference>
<feature type="domain" description="Carbohydrate kinase FGGY N-terminal" evidence="5">
    <location>
        <begin position="4"/>
        <end position="245"/>
    </location>
</feature>
<dbReference type="PROSITE" id="PS00445">
    <property type="entry name" value="FGGY_KINASES_2"/>
    <property type="match status" value="1"/>
</dbReference>
<dbReference type="SUPFAM" id="SSF53067">
    <property type="entry name" value="Actin-like ATPase domain"/>
    <property type="match status" value="2"/>
</dbReference>
<dbReference type="Gene3D" id="3.30.420.40">
    <property type="match status" value="2"/>
</dbReference>
<proteinExistence type="inferred from homology"/>
<dbReference type="InterPro" id="IPR043129">
    <property type="entry name" value="ATPase_NBD"/>
</dbReference>
<keyword evidence="2 4" id="KW-0808">Transferase</keyword>
<dbReference type="CDD" id="cd07770">
    <property type="entry name" value="ASKHA_NBD_FGGY_GntK"/>
    <property type="match status" value="1"/>
</dbReference>
<dbReference type="InterPro" id="IPR018483">
    <property type="entry name" value="Carb_kinase_FGGY_CS"/>
</dbReference>
<dbReference type="InterPro" id="IPR018485">
    <property type="entry name" value="FGGY_C"/>
</dbReference>
<keyword evidence="3 4" id="KW-0418">Kinase</keyword>
<comment type="similarity">
    <text evidence="1 4">Belongs to the FGGY kinase family.</text>
</comment>
<dbReference type="EMBL" id="PGFG01000001">
    <property type="protein sequence ID" value="PJJ74860.1"/>
    <property type="molecule type" value="Genomic_DNA"/>
</dbReference>
<name>A0A2M9CSE3_9BACT</name>
<dbReference type="InterPro" id="IPR050406">
    <property type="entry name" value="FGGY_Carb_Kinase"/>
</dbReference>
<evidence type="ECO:0000256" key="4">
    <source>
        <dbReference type="RuleBase" id="RU003733"/>
    </source>
</evidence>
<accession>A0A2M9CSE3</accession>
<dbReference type="AlphaFoldDB" id="A0A2M9CSE3"/>
<dbReference type="Proteomes" id="UP000230000">
    <property type="component" value="Unassembled WGS sequence"/>
</dbReference>
<dbReference type="InterPro" id="IPR018484">
    <property type="entry name" value="FGGY_N"/>
</dbReference>
<comment type="caution">
    <text evidence="7">The sequence shown here is derived from an EMBL/GenBank/DDBJ whole genome shotgun (WGS) entry which is preliminary data.</text>
</comment>
<dbReference type="OrthoDB" id="9805576at2"/>
<keyword evidence="8" id="KW-1185">Reference proteome</keyword>
<reference evidence="7 8" key="1">
    <citation type="submission" date="2017-11" db="EMBL/GenBank/DDBJ databases">
        <title>Genomic Encyclopedia of Archaeal and Bacterial Type Strains, Phase II (KMG-II): From Individual Species to Whole Genera.</title>
        <authorList>
            <person name="Goeker M."/>
        </authorList>
    </citation>
    <scope>NUCLEOTIDE SEQUENCE [LARGE SCALE GENOMIC DNA]</scope>
    <source>
        <strain evidence="7 8">DSM 27268</strain>
    </source>
</reference>
<sequence length="493" mass="54572">MQTYWLALDIGTSSVKIACCDTQGRVLHTAAKPSVTFQPRPGWEEQEPDSVLLAVGALLAEAVARLGQPQAISFSAAMHSLMAMDREGKALSPLLIWSDLRSSEEARWLKKELGESVYIRSGVPVHPMLPLCKLLYWKNQASAAWFEQVHVFCSIKEYLIYHLTGQLKTDYAMAGATGMFNMLQLDWNDDLLRAIRIDRHQLPEIVSPLTALSTTPNFYLTKTTGLIPGIPVLVGATDGCLAAWGSGLANTRHISLTVGTSAAVRRWSNRPVWDQAQRLFCYLLFPDSYIAGAALNNGGGIIPWFMQTMDGQTSDPDRWIESALEAPPGSAGLMCLPYLYGERSPVWDPDASAAFFGLRAHHRTAHFRRAILEGIGFTLMQCLNILESVMGPSDAVFLSGGITRSIFWMQLLADMLGRRLRVWEGLDASCAGALQLIALFFRNSTWQINQPAAPEQQKIIIPHAETATFYASLLPAFEALYPLVKSWQEKFGH</sequence>
<dbReference type="InterPro" id="IPR000577">
    <property type="entry name" value="Carb_kinase_FGGY"/>
</dbReference>
<gene>
    <name evidence="7" type="ORF">BXY57_0424</name>
</gene>
<evidence type="ECO:0000313" key="8">
    <source>
        <dbReference type="Proteomes" id="UP000230000"/>
    </source>
</evidence>
<evidence type="ECO:0000256" key="3">
    <source>
        <dbReference type="ARBA" id="ARBA00022777"/>
    </source>
</evidence>
<dbReference type="Pfam" id="PF02782">
    <property type="entry name" value="FGGY_C"/>
    <property type="match status" value="1"/>
</dbReference>
<dbReference type="PANTHER" id="PTHR43095">
    <property type="entry name" value="SUGAR KINASE"/>
    <property type="match status" value="1"/>
</dbReference>
<evidence type="ECO:0000256" key="2">
    <source>
        <dbReference type="ARBA" id="ARBA00022679"/>
    </source>
</evidence>
<evidence type="ECO:0000313" key="7">
    <source>
        <dbReference type="EMBL" id="PJJ74860.1"/>
    </source>
</evidence>
<evidence type="ECO:0000259" key="6">
    <source>
        <dbReference type="Pfam" id="PF02782"/>
    </source>
</evidence>
<dbReference type="RefSeq" id="WP_100313544.1">
    <property type="nucleotide sequence ID" value="NZ_PGFG01000001.1"/>
</dbReference>
<dbReference type="GO" id="GO:0016301">
    <property type="term" value="F:kinase activity"/>
    <property type="evidence" value="ECO:0007669"/>
    <property type="project" value="UniProtKB-KW"/>
</dbReference>
<dbReference type="Pfam" id="PF00370">
    <property type="entry name" value="FGGY_N"/>
    <property type="match status" value="1"/>
</dbReference>
<dbReference type="PIRSF" id="PIRSF000538">
    <property type="entry name" value="GlpK"/>
    <property type="match status" value="1"/>
</dbReference>
<evidence type="ECO:0000259" key="5">
    <source>
        <dbReference type="Pfam" id="PF00370"/>
    </source>
</evidence>